<evidence type="ECO:0000313" key="2">
    <source>
        <dbReference type="Proteomes" id="UP000215914"/>
    </source>
</evidence>
<organism evidence="1 2">
    <name type="scientific">Helianthus annuus</name>
    <name type="common">Common sunflower</name>
    <dbReference type="NCBI Taxonomy" id="4232"/>
    <lineage>
        <taxon>Eukaryota</taxon>
        <taxon>Viridiplantae</taxon>
        <taxon>Streptophyta</taxon>
        <taxon>Embryophyta</taxon>
        <taxon>Tracheophyta</taxon>
        <taxon>Spermatophyta</taxon>
        <taxon>Magnoliopsida</taxon>
        <taxon>eudicotyledons</taxon>
        <taxon>Gunneridae</taxon>
        <taxon>Pentapetalae</taxon>
        <taxon>asterids</taxon>
        <taxon>campanulids</taxon>
        <taxon>Asterales</taxon>
        <taxon>Asteraceae</taxon>
        <taxon>Asteroideae</taxon>
        <taxon>Heliantheae alliance</taxon>
        <taxon>Heliantheae</taxon>
        <taxon>Helianthus</taxon>
    </lineage>
</organism>
<keyword evidence="2" id="KW-1185">Reference proteome</keyword>
<dbReference type="Proteomes" id="UP000215914">
    <property type="component" value="Unassembled WGS sequence"/>
</dbReference>
<reference evidence="1" key="1">
    <citation type="journal article" date="2017" name="Nature">
        <title>The sunflower genome provides insights into oil metabolism, flowering and Asterid evolution.</title>
        <authorList>
            <person name="Badouin H."/>
            <person name="Gouzy J."/>
            <person name="Grassa C.J."/>
            <person name="Murat F."/>
            <person name="Staton S.E."/>
            <person name="Cottret L."/>
            <person name="Lelandais-Briere C."/>
            <person name="Owens G.L."/>
            <person name="Carrere S."/>
            <person name="Mayjonade B."/>
            <person name="Legrand L."/>
            <person name="Gill N."/>
            <person name="Kane N.C."/>
            <person name="Bowers J.E."/>
            <person name="Hubner S."/>
            <person name="Bellec A."/>
            <person name="Berard A."/>
            <person name="Berges H."/>
            <person name="Blanchet N."/>
            <person name="Boniface M.C."/>
            <person name="Brunel D."/>
            <person name="Catrice O."/>
            <person name="Chaidir N."/>
            <person name="Claudel C."/>
            <person name="Donnadieu C."/>
            <person name="Faraut T."/>
            <person name="Fievet G."/>
            <person name="Helmstetter N."/>
            <person name="King M."/>
            <person name="Knapp S.J."/>
            <person name="Lai Z."/>
            <person name="Le Paslier M.C."/>
            <person name="Lippi Y."/>
            <person name="Lorenzon L."/>
            <person name="Mandel J.R."/>
            <person name="Marage G."/>
            <person name="Marchand G."/>
            <person name="Marquand E."/>
            <person name="Bret-Mestries E."/>
            <person name="Morien E."/>
            <person name="Nambeesan S."/>
            <person name="Nguyen T."/>
            <person name="Pegot-Espagnet P."/>
            <person name="Pouilly N."/>
            <person name="Raftis F."/>
            <person name="Sallet E."/>
            <person name="Schiex T."/>
            <person name="Thomas J."/>
            <person name="Vandecasteele C."/>
            <person name="Vares D."/>
            <person name="Vear F."/>
            <person name="Vautrin S."/>
            <person name="Crespi M."/>
            <person name="Mangin B."/>
            <person name="Burke J.M."/>
            <person name="Salse J."/>
            <person name="Munos S."/>
            <person name="Vincourt P."/>
            <person name="Rieseberg L.H."/>
            <person name="Langlade N.B."/>
        </authorList>
    </citation>
    <scope>NUCLEOTIDE SEQUENCE</scope>
    <source>
        <tissue evidence="1">Leaves</tissue>
    </source>
</reference>
<reference evidence="1" key="2">
    <citation type="submission" date="2020-06" db="EMBL/GenBank/DDBJ databases">
        <title>Helianthus annuus Genome sequencing and assembly Release 2.</title>
        <authorList>
            <person name="Gouzy J."/>
            <person name="Langlade N."/>
            <person name="Munos S."/>
        </authorList>
    </citation>
    <scope>NUCLEOTIDE SEQUENCE</scope>
    <source>
        <tissue evidence="1">Leaves</tissue>
    </source>
</reference>
<sequence length="50" mass="5801">MRGLWATGRRPRWLGGYREGRCRKPVLEKLARNRLVKMRKTSDGGDRCGV</sequence>
<comment type="caution">
    <text evidence="1">The sequence shown here is derived from an EMBL/GenBank/DDBJ whole genome shotgun (WGS) entry which is preliminary data.</text>
</comment>
<accession>A0A9K3E4G9</accession>
<dbReference type="Gramene" id="mRNA:HanXRQr2_Chr15g0718111">
    <property type="protein sequence ID" value="CDS:HanXRQr2_Chr15g0718111.1"/>
    <property type="gene ID" value="HanXRQr2_Chr15g0718111"/>
</dbReference>
<dbReference type="EMBL" id="MNCJ02000330">
    <property type="protein sequence ID" value="KAF5766668.1"/>
    <property type="molecule type" value="Genomic_DNA"/>
</dbReference>
<name>A0A9K3E4G9_HELAN</name>
<proteinExistence type="predicted"/>
<evidence type="ECO:0000313" key="1">
    <source>
        <dbReference type="EMBL" id="KAF5766668.1"/>
    </source>
</evidence>
<protein>
    <submittedName>
        <fullName evidence="1">Uncharacterized protein</fullName>
    </submittedName>
</protein>
<gene>
    <name evidence="1" type="ORF">HanXRQr2_Chr15g0718111</name>
</gene>
<dbReference type="AlphaFoldDB" id="A0A9K3E4G9"/>